<dbReference type="Pfam" id="PF02979">
    <property type="entry name" value="NHase_alpha"/>
    <property type="match status" value="1"/>
</dbReference>
<comment type="catalytic activity">
    <reaction evidence="5">
        <text>an aliphatic primary amide = an aliphatic nitrile + H2O</text>
        <dbReference type="Rhea" id="RHEA:12673"/>
        <dbReference type="ChEBI" id="CHEBI:15377"/>
        <dbReference type="ChEBI" id="CHEBI:65285"/>
        <dbReference type="ChEBI" id="CHEBI:80291"/>
        <dbReference type="EC" id="4.2.1.84"/>
    </reaction>
</comment>
<dbReference type="InterPro" id="IPR018141">
    <property type="entry name" value="Nitrile_hydratase_asu"/>
</dbReference>
<evidence type="ECO:0000256" key="4">
    <source>
        <dbReference type="ARBA" id="ARBA00023239"/>
    </source>
</evidence>
<keyword evidence="3" id="KW-0479">Metal-binding</keyword>
<accession>A0ABQ0AHT6</accession>
<dbReference type="Gene3D" id="3.90.330.10">
    <property type="entry name" value="Nitrile hydratase alpha /Thiocyanate hydrolase gamma"/>
    <property type="match status" value="1"/>
</dbReference>
<evidence type="ECO:0000256" key="3">
    <source>
        <dbReference type="ARBA" id="ARBA00022723"/>
    </source>
</evidence>
<dbReference type="NCBIfam" id="TIGR01323">
    <property type="entry name" value="nitrile_alph"/>
    <property type="match status" value="1"/>
</dbReference>
<keyword evidence="4" id="KW-0456">Lyase</keyword>
<feature type="domain" description="Nitrile hydratase alpha/Thiocyanate hydrolase gamma" evidence="6">
    <location>
        <begin position="16"/>
        <end position="198"/>
    </location>
</feature>
<sequence>MPHDHSDHPHAVLPSDPALRVKALETILTRKGLIDPAALDEIIDTYQNKIGPQNGARVVARAWSDPAFKAALLADADPVLAELGYYGRQGEHMVVVENRPERHNMVVCTLCSCYPWPLLGIPPGWYKSDAYRARAVREPRKVLADFGVTLPSETAVRVWDSTAEVRYLVLPMRPAGSEGLDEDALAALVSRDSMIGTALATAPSGAGDLKGGDLNVGDLT</sequence>
<keyword evidence="8" id="KW-1185">Reference proteome</keyword>
<dbReference type="InterPro" id="IPR036648">
    <property type="entry name" value="CN_Hdrase_a/SCN_Hdrase_g_sf"/>
</dbReference>
<comment type="caution">
    <text evidence="7">The sequence shown here is derived from an EMBL/GenBank/DDBJ whole genome shotgun (WGS) entry which is preliminary data.</text>
</comment>
<evidence type="ECO:0000256" key="5">
    <source>
        <dbReference type="ARBA" id="ARBA00044877"/>
    </source>
</evidence>
<comment type="similarity">
    <text evidence="1">Belongs to the nitrile hydratase subunit alpha family.</text>
</comment>
<dbReference type="InterPro" id="IPR004232">
    <property type="entry name" value="CN_Hdrtase_a/SCN_Hdrlase_g"/>
</dbReference>
<evidence type="ECO:0000256" key="2">
    <source>
        <dbReference type="ARBA" id="ARBA00013079"/>
    </source>
</evidence>
<organism evidence="7 8">
    <name type="scientific">Pseudophaeobacter arcticus</name>
    <dbReference type="NCBI Taxonomy" id="385492"/>
    <lineage>
        <taxon>Bacteria</taxon>
        <taxon>Pseudomonadati</taxon>
        <taxon>Pseudomonadota</taxon>
        <taxon>Alphaproteobacteria</taxon>
        <taxon>Rhodobacterales</taxon>
        <taxon>Paracoccaceae</taxon>
        <taxon>Pseudophaeobacter</taxon>
    </lineage>
</organism>
<dbReference type="EC" id="4.2.1.84" evidence="2"/>
<dbReference type="Proteomes" id="UP001441944">
    <property type="component" value="Unassembled WGS sequence"/>
</dbReference>
<gene>
    <name evidence="7" type="primary">nthA</name>
    <name evidence="7" type="ORF">NBRC116598_08590</name>
</gene>
<dbReference type="EMBL" id="BAABWU010000002">
    <property type="protein sequence ID" value="GAA6195415.1"/>
    <property type="molecule type" value="Genomic_DNA"/>
</dbReference>
<dbReference type="RefSeq" id="WP_353397317.1">
    <property type="nucleotide sequence ID" value="NZ_BAABWU010000002.1"/>
</dbReference>
<evidence type="ECO:0000313" key="8">
    <source>
        <dbReference type="Proteomes" id="UP001441944"/>
    </source>
</evidence>
<dbReference type="PIRSF" id="PIRSF001426">
    <property type="entry name" value="NHase_alpha"/>
    <property type="match status" value="1"/>
</dbReference>
<evidence type="ECO:0000256" key="1">
    <source>
        <dbReference type="ARBA" id="ARBA00009363"/>
    </source>
</evidence>
<evidence type="ECO:0000313" key="7">
    <source>
        <dbReference type="EMBL" id="GAA6195415.1"/>
    </source>
</evidence>
<protein>
    <recommendedName>
        <fullName evidence="2">nitrile hydratase</fullName>
        <ecNumber evidence="2">4.2.1.84</ecNumber>
    </recommendedName>
</protein>
<reference evidence="7 8" key="1">
    <citation type="submission" date="2024-04" db="EMBL/GenBank/DDBJ databases">
        <title>Draft genome sequence of Pseudophaeobacter arcticus NBRC 116598.</title>
        <authorList>
            <person name="Miyakawa T."/>
            <person name="Kusuya Y."/>
            <person name="Miura T."/>
        </authorList>
    </citation>
    <scope>NUCLEOTIDE SEQUENCE [LARGE SCALE GENOMIC DNA]</scope>
    <source>
        <strain evidence="7 8">SU-CL00105</strain>
    </source>
</reference>
<dbReference type="SUPFAM" id="SSF56209">
    <property type="entry name" value="Nitrile hydratase alpha chain"/>
    <property type="match status" value="1"/>
</dbReference>
<proteinExistence type="inferred from homology"/>
<evidence type="ECO:0000259" key="6">
    <source>
        <dbReference type="Pfam" id="PF02979"/>
    </source>
</evidence>
<dbReference type="InterPro" id="IPR023900">
    <property type="entry name" value="CN_Hdrtase_asu/SCN_Hdrlase_gsu"/>
</dbReference>
<name>A0ABQ0AHT6_9RHOB</name>